<evidence type="ECO:0000259" key="10">
    <source>
        <dbReference type="Pfam" id="PF04963"/>
    </source>
</evidence>
<feature type="domain" description="RNA polymerase sigma factor 54 DNA-binding" evidence="9">
    <location>
        <begin position="328"/>
        <end position="486"/>
    </location>
</feature>
<evidence type="ECO:0000313" key="11">
    <source>
        <dbReference type="EMBL" id="TXD90771.1"/>
    </source>
</evidence>
<dbReference type="GO" id="GO:0001216">
    <property type="term" value="F:DNA-binding transcription activator activity"/>
    <property type="evidence" value="ECO:0007669"/>
    <property type="project" value="InterPro"/>
</dbReference>
<dbReference type="Proteomes" id="UP000321578">
    <property type="component" value="Unassembled WGS sequence"/>
</dbReference>
<dbReference type="PANTHER" id="PTHR32248">
    <property type="entry name" value="RNA POLYMERASE SIGMA-54 FACTOR"/>
    <property type="match status" value="1"/>
</dbReference>
<dbReference type="GO" id="GO:0006352">
    <property type="term" value="P:DNA-templated transcription initiation"/>
    <property type="evidence" value="ECO:0007669"/>
    <property type="project" value="InterPro"/>
</dbReference>
<keyword evidence="5" id="KW-0805">Transcription regulation</keyword>
<dbReference type="Pfam" id="PF00309">
    <property type="entry name" value="Sigma54_AID"/>
    <property type="match status" value="1"/>
</dbReference>
<evidence type="ECO:0000256" key="8">
    <source>
        <dbReference type="ARBA" id="ARBA00023163"/>
    </source>
</evidence>
<dbReference type="PROSITE" id="PS50044">
    <property type="entry name" value="SIGMA54_3"/>
    <property type="match status" value="1"/>
</dbReference>
<protein>
    <submittedName>
        <fullName evidence="11">RNA polymerase factor sigma-54</fullName>
    </submittedName>
</protein>
<dbReference type="PIRSF" id="PIRSF000774">
    <property type="entry name" value="RpoN"/>
    <property type="match status" value="1"/>
</dbReference>
<dbReference type="PRINTS" id="PR00045">
    <property type="entry name" value="SIGMA54FCT"/>
</dbReference>
<evidence type="ECO:0000256" key="1">
    <source>
        <dbReference type="ARBA" id="ARBA00008798"/>
    </source>
</evidence>
<dbReference type="GO" id="GO:0016987">
    <property type="term" value="F:sigma factor activity"/>
    <property type="evidence" value="ECO:0007669"/>
    <property type="project" value="UniProtKB-KW"/>
</dbReference>
<organism evidence="11 12">
    <name type="scientific">Subsaximicrobium wynnwilliamsii</name>
    <dbReference type="NCBI Taxonomy" id="291179"/>
    <lineage>
        <taxon>Bacteria</taxon>
        <taxon>Pseudomonadati</taxon>
        <taxon>Bacteroidota</taxon>
        <taxon>Flavobacteriia</taxon>
        <taxon>Flavobacteriales</taxon>
        <taxon>Flavobacteriaceae</taxon>
        <taxon>Subsaximicrobium</taxon>
    </lineage>
</organism>
<dbReference type="InterPro" id="IPR038709">
    <property type="entry name" value="RpoN_core-bd_sf"/>
</dbReference>
<gene>
    <name evidence="11" type="primary">rpoN</name>
    <name evidence="11" type="ORF">ESY86_02070</name>
</gene>
<keyword evidence="2" id="KW-0240">DNA-directed RNA polymerase</keyword>
<keyword evidence="12" id="KW-1185">Reference proteome</keyword>
<evidence type="ECO:0000313" key="12">
    <source>
        <dbReference type="Proteomes" id="UP000321578"/>
    </source>
</evidence>
<dbReference type="GO" id="GO:0003677">
    <property type="term" value="F:DNA binding"/>
    <property type="evidence" value="ECO:0007669"/>
    <property type="project" value="UniProtKB-KW"/>
</dbReference>
<evidence type="ECO:0000256" key="6">
    <source>
        <dbReference type="ARBA" id="ARBA00023082"/>
    </source>
</evidence>
<dbReference type="InterPro" id="IPR007046">
    <property type="entry name" value="RNA_pol_sigma_54_core-bd"/>
</dbReference>
<dbReference type="InterPro" id="IPR000394">
    <property type="entry name" value="RNA_pol_sigma_54"/>
</dbReference>
<proteinExistence type="inferred from homology"/>
<dbReference type="GO" id="GO:0000428">
    <property type="term" value="C:DNA-directed RNA polymerase complex"/>
    <property type="evidence" value="ECO:0007669"/>
    <property type="project" value="UniProtKB-KW"/>
</dbReference>
<dbReference type="Gene3D" id="1.10.10.1330">
    <property type="entry name" value="RNA polymerase sigma-54 factor, core-binding domain"/>
    <property type="match status" value="1"/>
</dbReference>
<evidence type="ECO:0000256" key="7">
    <source>
        <dbReference type="ARBA" id="ARBA00023125"/>
    </source>
</evidence>
<dbReference type="EMBL" id="VORO01000002">
    <property type="protein sequence ID" value="TXD90771.1"/>
    <property type="molecule type" value="Genomic_DNA"/>
</dbReference>
<dbReference type="AlphaFoldDB" id="A0A5C6ZKB9"/>
<keyword evidence="7" id="KW-0238">DNA-binding</keyword>
<dbReference type="NCBIfam" id="TIGR02395">
    <property type="entry name" value="rpoN_sigma"/>
    <property type="match status" value="1"/>
</dbReference>
<dbReference type="Gene3D" id="1.10.10.60">
    <property type="entry name" value="Homeodomain-like"/>
    <property type="match status" value="1"/>
</dbReference>
<evidence type="ECO:0000256" key="2">
    <source>
        <dbReference type="ARBA" id="ARBA00022478"/>
    </source>
</evidence>
<dbReference type="Pfam" id="PF04963">
    <property type="entry name" value="Sigma54_CBD"/>
    <property type="match status" value="1"/>
</dbReference>
<keyword evidence="4" id="KW-0548">Nucleotidyltransferase</keyword>
<keyword evidence="6" id="KW-0731">Sigma factor</keyword>
<dbReference type="OrthoDB" id="9814402at2"/>
<keyword evidence="3" id="KW-0808">Transferase</keyword>
<keyword evidence="8" id="KW-0804">Transcription</keyword>
<comment type="similarity">
    <text evidence="1">Belongs to the sigma-54 factor family.</text>
</comment>
<dbReference type="RefSeq" id="WP_147084873.1">
    <property type="nucleotide sequence ID" value="NZ_VORM01000001.1"/>
</dbReference>
<dbReference type="Pfam" id="PF04552">
    <property type="entry name" value="Sigma54_DBD"/>
    <property type="match status" value="1"/>
</dbReference>
<evidence type="ECO:0000256" key="5">
    <source>
        <dbReference type="ARBA" id="ARBA00023015"/>
    </source>
</evidence>
<reference evidence="11 12" key="1">
    <citation type="submission" date="2019-08" db="EMBL/GenBank/DDBJ databases">
        <title>Genomes of Subsaximicrobium wynnwilliamsii strains.</title>
        <authorList>
            <person name="Bowman J.P."/>
        </authorList>
    </citation>
    <scope>NUCLEOTIDE SEQUENCE [LARGE SCALE GENOMIC DNA]</scope>
    <source>
        <strain evidence="11 12">2-80-2</strain>
    </source>
</reference>
<evidence type="ECO:0000256" key="4">
    <source>
        <dbReference type="ARBA" id="ARBA00022695"/>
    </source>
</evidence>
<name>A0A5C6ZKB9_9FLAO</name>
<dbReference type="PROSITE" id="PS00718">
    <property type="entry name" value="SIGMA54_2"/>
    <property type="match status" value="1"/>
</dbReference>
<evidence type="ECO:0000256" key="3">
    <source>
        <dbReference type="ARBA" id="ARBA00022679"/>
    </source>
</evidence>
<dbReference type="InterPro" id="IPR007634">
    <property type="entry name" value="RNA_pol_sigma_54_DNA-bd"/>
</dbReference>
<evidence type="ECO:0000259" key="9">
    <source>
        <dbReference type="Pfam" id="PF04552"/>
    </source>
</evidence>
<sequence length="488" mass="56452">MLKQFLQFKLSQKLSPQQIQLMKLIQLPTQAFEQRLKQEMEDNPALEGGKETSDEFEDNFEEFDNSEDDYNDNETIEAEDINVDEYLSDDDVPDYRTRANNYSADDEEKNVPYAAGTSFTQHLNSQLNTFRLSDEEREIAEFLVGSVDESGYIRRSLSDIMDDLAFTQNVFTSEEKIEKVLNKVHQLDPSGVGARNLQECLSIQLHRKEKNPDVELAIELIDKAFDPFSKKHYQKLIQKFDITEQQLKDAIDEIEHLNPKPGGSYAGNNRIVEHVIPDFAITIVDGELELTLNGRNAPELHVSREYSNMMKGYKEAKDKSKSQKDAVQFIKQKLDAAKWFIEAIKQRQQTLFVTMSSIMHYQKAYFLSGDERKLRPMILKDIADEIEMDVSTVSRVANSKYVDTPYGTKLIKEFFSESMTNDQGEEVSTREIKKILETVVEKENKRKPLTDEKLAKILKEKGYPIARRTIAKYREQLDIPVARLRKKI</sequence>
<dbReference type="GO" id="GO:0016779">
    <property type="term" value="F:nucleotidyltransferase activity"/>
    <property type="evidence" value="ECO:0007669"/>
    <property type="project" value="UniProtKB-KW"/>
</dbReference>
<dbReference type="PANTHER" id="PTHR32248:SF4">
    <property type="entry name" value="RNA POLYMERASE SIGMA-54 FACTOR"/>
    <property type="match status" value="1"/>
</dbReference>
<feature type="domain" description="RNA polymerase sigma factor 54 core-binding" evidence="10">
    <location>
        <begin position="115"/>
        <end position="306"/>
    </location>
</feature>
<accession>A0A5C6ZKB9</accession>
<comment type="caution">
    <text evidence="11">The sequence shown here is derived from an EMBL/GenBank/DDBJ whole genome shotgun (WGS) entry which is preliminary data.</text>
</comment>